<evidence type="ECO:0000259" key="1">
    <source>
        <dbReference type="Pfam" id="PF11074"/>
    </source>
</evidence>
<dbReference type="Proteomes" id="UP000178820">
    <property type="component" value="Unassembled WGS sequence"/>
</dbReference>
<accession>A0A1G2I3Y4</accession>
<evidence type="ECO:0000313" key="3">
    <source>
        <dbReference type="Proteomes" id="UP000178820"/>
    </source>
</evidence>
<proteinExistence type="predicted"/>
<protein>
    <recommendedName>
        <fullName evidence="1">DUF2779 domain-containing protein</fullName>
    </recommendedName>
</protein>
<dbReference type="EMBL" id="MHOT01000018">
    <property type="protein sequence ID" value="OGZ68768.1"/>
    <property type="molecule type" value="Genomic_DNA"/>
</dbReference>
<dbReference type="Pfam" id="PF11074">
    <property type="entry name" value="DUF2779"/>
    <property type="match status" value="1"/>
</dbReference>
<sequence length="513" mass="59756">MILTKTDYLIWRECKKNVWLKLHKPEIYDAKELSEFEQQIIETGNEVELVARKLFPRGFLVEGRGDEARQITQDLIAKKKEAIFQANFLRDNLNAAVDILELNSDGSYTIYEVKSTTDVDKKTHYHDLAFQVNLLEKFDLDITKAYVIHLNSEYVRQGPIEISKLFHVEDVTETVKAIAWTVGKEMTFALKYIEQENEPFGHCDCVYKGRSNHCATFAYSNPGVPEYGVHDISRIGLSKLKLQEMIDVNIFEFKDIPSHIEFSLTQKNQIEVYREDKTLIDPPTIKKELDSLIFPLYFLDYETFPCAIPRFDGFSPYQQIPFQYSLYVLESSEARRRIAIRRRASDDSDDLRDELKHFEFIFTEKTDPTADFVNSLKKDIGDEGSIIVWNKGFECKINNEIAARLPEYKLFIDAVNSRVYDLMNIFSKQLYVHRDFRGKVSIKNVLPVLVPELSYKDLEIKEGGSASRKWNEMIQGGLSPEQKQKIIQDLKTYCGLDTYAMYAIWKHLYELIH</sequence>
<organism evidence="2 3">
    <name type="scientific">Candidatus Staskawiczbacteria bacterium RIFCSPHIGHO2_02_FULL_42_22</name>
    <dbReference type="NCBI Taxonomy" id="1802207"/>
    <lineage>
        <taxon>Bacteria</taxon>
        <taxon>Candidatus Staskawicziibacteriota</taxon>
    </lineage>
</organism>
<feature type="domain" description="DUF2779" evidence="1">
    <location>
        <begin position="297"/>
        <end position="441"/>
    </location>
</feature>
<evidence type="ECO:0000313" key="2">
    <source>
        <dbReference type="EMBL" id="OGZ68768.1"/>
    </source>
</evidence>
<dbReference type="STRING" id="1802207.A3D44_02110"/>
<dbReference type="InterPro" id="IPR021301">
    <property type="entry name" value="DUF2779"/>
</dbReference>
<name>A0A1G2I3Y4_9BACT</name>
<comment type="caution">
    <text evidence="2">The sequence shown here is derived from an EMBL/GenBank/DDBJ whole genome shotgun (WGS) entry which is preliminary data.</text>
</comment>
<reference evidence="2 3" key="1">
    <citation type="journal article" date="2016" name="Nat. Commun.">
        <title>Thousands of microbial genomes shed light on interconnected biogeochemical processes in an aquifer system.</title>
        <authorList>
            <person name="Anantharaman K."/>
            <person name="Brown C.T."/>
            <person name="Hug L.A."/>
            <person name="Sharon I."/>
            <person name="Castelle C.J."/>
            <person name="Probst A.J."/>
            <person name="Thomas B.C."/>
            <person name="Singh A."/>
            <person name="Wilkins M.J."/>
            <person name="Karaoz U."/>
            <person name="Brodie E.L."/>
            <person name="Williams K.H."/>
            <person name="Hubbard S.S."/>
            <person name="Banfield J.F."/>
        </authorList>
    </citation>
    <scope>NUCLEOTIDE SEQUENCE [LARGE SCALE GENOMIC DNA]</scope>
</reference>
<dbReference type="AlphaFoldDB" id="A0A1G2I3Y4"/>
<gene>
    <name evidence="2" type="ORF">A3D44_02110</name>
</gene>